<sequence>MAKPTGLSEEGKSQQEATATNHHHLQPTTPAQRTSTAWDMASLWISLVLDVPSYYIAGSLVEQGMAWWQGIIVVISAKILLLFPLILTSHPGTRYGIPFPVLARSSFGIHGAHLPSFLRTLVACGWLGIDTWIGAQGICLLLPHSIKDWTIAQQLPWLGTSPAEFLSYLLFSVVQLALSWNGMQGIKKMERYSAPILVLLMTLLLIWSYLKAGGFGPMLSQPSKLSSSEFWYLFFPSITANIGNLAAIALSIPDFTRYARSQRDQVLGQLGLPVFMGCFAFIGLAVTSSTTLIFGYAISNPITLLSKINNNSFTMIFFIPAITLVIVTTNIPANMVAPANFFVSLNPKLFTFRKAALLTSVLGIAFQPWKIFGSTDSFVYTWLISYSVIMGPLSGIVLTDYYFVNRMRLNLDELYSLDANGRYYYYKGWNLVAVGSFVIAVVPIVPGFLHKVGILKTLPETLIFMYSVGWFFGFFTGSFMYGLLSLRWGPRRGVNGANTMCSSLHGPLLLSSVKGEVDESREI</sequence>
<accession>A0A9D5DBL5</accession>
<feature type="transmembrane region" description="Helical" evidence="7">
    <location>
        <begin position="355"/>
        <end position="372"/>
    </location>
</feature>
<evidence type="ECO:0000256" key="2">
    <source>
        <dbReference type="ARBA" id="ARBA00008974"/>
    </source>
</evidence>
<keyword evidence="3 7" id="KW-0812">Transmembrane</keyword>
<feature type="transmembrane region" description="Helical" evidence="7">
    <location>
        <begin position="424"/>
        <end position="449"/>
    </location>
</feature>
<evidence type="ECO:0008006" key="10">
    <source>
        <dbReference type="Google" id="ProtNLM"/>
    </source>
</evidence>
<dbReference type="FunFam" id="1.10.4160.10:FF:000001">
    <property type="entry name" value="Uracil permease, putative"/>
    <property type="match status" value="1"/>
</dbReference>
<dbReference type="OrthoDB" id="2018619at2759"/>
<dbReference type="CDD" id="cd11485">
    <property type="entry name" value="SLC-NCS1sbd_YbbW-like"/>
    <property type="match status" value="1"/>
</dbReference>
<keyword evidence="9" id="KW-1185">Reference proteome</keyword>
<evidence type="ECO:0000256" key="6">
    <source>
        <dbReference type="SAM" id="MobiDB-lite"/>
    </source>
</evidence>
<dbReference type="InterPro" id="IPR001248">
    <property type="entry name" value="Pur-cyt_permease"/>
</dbReference>
<comment type="caution">
    <text evidence="8">The sequence shown here is derived from an EMBL/GenBank/DDBJ whole genome shotgun (WGS) entry which is preliminary data.</text>
</comment>
<organism evidence="8 9">
    <name type="scientific">Dioscorea zingiberensis</name>
    <dbReference type="NCBI Taxonomy" id="325984"/>
    <lineage>
        <taxon>Eukaryota</taxon>
        <taxon>Viridiplantae</taxon>
        <taxon>Streptophyta</taxon>
        <taxon>Embryophyta</taxon>
        <taxon>Tracheophyta</taxon>
        <taxon>Spermatophyta</taxon>
        <taxon>Magnoliopsida</taxon>
        <taxon>Liliopsida</taxon>
        <taxon>Dioscoreales</taxon>
        <taxon>Dioscoreaceae</taxon>
        <taxon>Dioscorea</taxon>
    </lineage>
</organism>
<comment type="subcellular location">
    <subcellularLocation>
        <location evidence="1">Membrane</location>
        <topology evidence="1">Multi-pass membrane protein</topology>
    </subcellularLocation>
</comment>
<feature type="transmembrane region" description="Helical" evidence="7">
    <location>
        <begin position="67"/>
        <end position="87"/>
    </location>
</feature>
<evidence type="ECO:0000313" key="8">
    <source>
        <dbReference type="EMBL" id="KAJ0988529.1"/>
    </source>
</evidence>
<feature type="transmembrane region" description="Helical" evidence="7">
    <location>
        <begin position="272"/>
        <end position="298"/>
    </location>
</feature>
<dbReference type="Proteomes" id="UP001085076">
    <property type="component" value="Miscellaneous, Linkage group lg01"/>
</dbReference>
<feature type="compositionally biased region" description="Polar residues" evidence="6">
    <location>
        <begin position="14"/>
        <end position="31"/>
    </location>
</feature>
<dbReference type="PANTHER" id="PTHR30618">
    <property type="entry name" value="NCS1 FAMILY PURINE/PYRIMIDINE TRANSPORTER"/>
    <property type="match status" value="1"/>
</dbReference>
<evidence type="ECO:0000256" key="3">
    <source>
        <dbReference type="ARBA" id="ARBA00022692"/>
    </source>
</evidence>
<feature type="region of interest" description="Disordered" evidence="6">
    <location>
        <begin position="1"/>
        <end position="31"/>
    </location>
</feature>
<reference evidence="8" key="2">
    <citation type="journal article" date="2022" name="Hortic Res">
        <title>The genome of Dioscorea zingiberensis sheds light on the biosynthesis, origin and evolution of the medicinally important diosgenin saponins.</title>
        <authorList>
            <person name="Li Y."/>
            <person name="Tan C."/>
            <person name="Li Z."/>
            <person name="Guo J."/>
            <person name="Li S."/>
            <person name="Chen X."/>
            <person name="Wang C."/>
            <person name="Dai X."/>
            <person name="Yang H."/>
            <person name="Song W."/>
            <person name="Hou L."/>
            <person name="Xu J."/>
            <person name="Tong Z."/>
            <person name="Xu A."/>
            <person name="Yuan X."/>
            <person name="Wang W."/>
            <person name="Yang Q."/>
            <person name="Chen L."/>
            <person name="Sun Z."/>
            <person name="Wang K."/>
            <person name="Pan B."/>
            <person name="Chen J."/>
            <person name="Bao Y."/>
            <person name="Liu F."/>
            <person name="Qi X."/>
            <person name="Gang D.R."/>
            <person name="Wen J."/>
            <person name="Li J."/>
        </authorList>
    </citation>
    <scope>NUCLEOTIDE SEQUENCE</scope>
    <source>
        <strain evidence="8">Dzin_1.0</strain>
    </source>
</reference>
<evidence type="ECO:0000256" key="1">
    <source>
        <dbReference type="ARBA" id="ARBA00004141"/>
    </source>
</evidence>
<feature type="transmembrane region" description="Helical" evidence="7">
    <location>
        <begin position="230"/>
        <end position="252"/>
    </location>
</feature>
<dbReference type="AlphaFoldDB" id="A0A9D5DBL5"/>
<evidence type="ECO:0000256" key="5">
    <source>
        <dbReference type="ARBA" id="ARBA00023136"/>
    </source>
</evidence>
<reference evidence="8" key="1">
    <citation type="submission" date="2021-03" db="EMBL/GenBank/DDBJ databases">
        <authorList>
            <person name="Li Z."/>
            <person name="Yang C."/>
        </authorList>
    </citation>
    <scope>NUCLEOTIDE SEQUENCE</scope>
    <source>
        <strain evidence="8">Dzin_1.0</strain>
        <tissue evidence="8">Leaf</tissue>
    </source>
</reference>
<feature type="transmembrane region" description="Helical" evidence="7">
    <location>
        <begin position="461"/>
        <end position="484"/>
    </location>
</feature>
<name>A0A9D5DBL5_9LILI</name>
<dbReference type="Pfam" id="PF02133">
    <property type="entry name" value="Transp_cyt_pur"/>
    <property type="match status" value="1"/>
</dbReference>
<dbReference type="Gene3D" id="1.10.4160.10">
    <property type="entry name" value="Hydantoin permease"/>
    <property type="match status" value="1"/>
</dbReference>
<evidence type="ECO:0000313" key="9">
    <source>
        <dbReference type="Proteomes" id="UP001085076"/>
    </source>
</evidence>
<feature type="transmembrane region" description="Helical" evidence="7">
    <location>
        <begin position="378"/>
        <end position="403"/>
    </location>
</feature>
<keyword evidence="5 7" id="KW-0472">Membrane</keyword>
<dbReference type="GO" id="GO:0005886">
    <property type="term" value="C:plasma membrane"/>
    <property type="evidence" value="ECO:0007669"/>
    <property type="project" value="TreeGrafter"/>
</dbReference>
<evidence type="ECO:0000256" key="4">
    <source>
        <dbReference type="ARBA" id="ARBA00022989"/>
    </source>
</evidence>
<keyword evidence="4 7" id="KW-1133">Transmembrane helix</keyword>
<comment type="similarity">
    <text evidence="2">Belongs to the purine-cytosine permease (2.A.39) family.</text>
</comment>
<proteinExistence type="inferred from homology"/>
<evidence type="ECO:0000256" key="7">
    <source>
        <dbReference type="SAM" id="Phobius"/>
    </source>
</evidence>
<dbReference type="EMBL" id="JAGGNH010000001">
    <property type="protein sequence ID" value="KAJ0988529.1"/>
    <property type="molecule type" value="Genomic_DNA"/>
</dbReference>
<gene>
    <name evidence="8" type="ORF">J5N97_006885</name>
</gene>
<protein>
    <recommendedName>
        <fullName evidence="10">Allantoin permease</fullName>
    </recommendedName>
</protein>
<feature type="transmembrane region" description="Helical" evidence="7">
    <location>
        <begin position="318"/>
        <end position="343"/>
    </location>
</feature>
<dbReference type="PANTHER" id="PTHR30618:SF0">
    <property type="entry name" value="PURINE-URACIL PERMEASE NCS1"/>
    <property type="match status" value="1"/>
</dbReference>
<feature type="transmembrane region" description="Helical" evidence="7">
    <location>
        <begin position="192"/>
        <end position="210"/>
    </location>
</feature>
<dbReference type="GO" id="GO:0015205">
    <property type="term" value="F:nucleobase transmembrane transporter activity"/>
    <property type="evidence" value="ECO:0007669"/>
    <property type="project" value="TreeGrafter"/>
</dbReference>
<dbReference type="InterPro" id="IPR045225">
    <property type="entry name" value="Uracil/uridine/allantoin_perm"/>
</dbReference>